<proteinExistence type="predicted"/>
<sequence>MHTQLKHSPDHHDSIARARERLQVQYSRHRNSADFWDAYQAIQSELAATFPDERVEVCNLMAHIAERLGAVDHAQLICGSGARNG</sequence>
<protein>
    <submittedName>
        <fullName evidence="1">Uncharacterized protein</fullName>
    </submittedName>
</protein>
<evidence type="ECO:0000313" key="2">
    <source>
        <dbReference type="Proteomes" id="UP001209922"/>
    </source>
</evidence>
<dbReference type="EMBL" id="JAPCHY010000002">
    <property type="protein sequence ID" value="MCW4471646.1"/>
    <property type="molecule type" value="Genomic_DNA"/>
</dbReference>
<comment type="caution">
    <text evidence="1">The sequence shown here is derived from an EMBL/GenBank/DDBJ whole genome shotgun (WGS) entry which is preliminary data.</text>
</comment>
<dbReference type="Proteomes" id="UP001209922">
    <property type="component" value="Unassembled WGS sequence"/>
</dbReference>
<evidence type="ECO:0000313" key="1">
    <source>
        <dbReference type="EMBL" id="MCW4471646.1"/>
    </source>
</evidence>
<name>A0ABT3JT09_9XANT</name>
<organism evidence="1 2">
    <name type="scientific">Xanthomonas chitinilytica</name>
    <dbReference type="NCBI Taxonomy" id="2989819"/>
    <lineage>
        <taxon>Bacteria</taxon>
        <taxon>Pseudomonadati</taxon>
        <taxon>Pseudomonadota</taxon>
        <taxon>Gammaproteobacteria</taxon>
        <taxon>Lysobacterales</taxon>
        <taxon>Lysobacteraceae</taxon>
        <taxon>Xanthomonas</taxon>
    </lineage>
</organism>
<accession>A0ABT3JT09</accession>
<reference evidence="1 2" key="1">
    <citation type="submission" date="2022-10" db="EMBL/GenBank/DDBJ databases">
        <title>Xanthomonas sp. H13-6.</title>
        <authorList>
            <person name="Liu X."/>
            <person name="Deng Z."/>
            <person name="Jiang Y."/>
            <person name="Yu T."/>
            <person name="Ai J."/>
        </authorList>
    </citation>
    <scope>NUCLEOTIDE SEQUENCE [LARGE SCALE GENOMIC DNA]</scope>
    <source>
        <strain evidence="1 2">H13-6</strain>
    </source>
</reference>
<gene>
    <name evidence="1" type="ORF">OK345_03880</name>
</gene>
<dbReference type="RefSeq" id="WP_265126591.1">
    <property type="nucleotide sequence ID" value="NZ_JAPCHY010000002.1"/>
</dbReference>
<keyword evidence="2" id="KW-1185">Reference proteome</keyword>